<name>A0A8X6HZ72_TRICU</name>
<keyword evidence="2" id="KW-1185">Reference proteome</keyword>
<organism evidence="1 2">
    <name type="scientific">Trichonephila clavata</name>
    <name type="common">Joro spider</name>
    <name type="synonym">Nephila clavata</name>
    <dbReference type="NCBI Taxonomy" id="2740835"/>
    <lineage>
        <taxon>Eukaryota</taxon>
        <taxon>Metazoa</taxon>
        <taxon>Ecdysozoa</taxon>
        <taxon>Arthropoda</taxon>
        <taxon>Chelicerata</taxon>
        <taxon>Arachnida</taxon>
        <taxon>Araneae</taxon>
        <taxon>Araneomorphae</taxon>
        <taxon>Entelegynae</taxon>
        <taxon>Araneoidea</taxon>
        <taxon>Nephilidae</taxon>
        <taxon>Trichonephila</taxon>
    </lineage>
</organism>
<dbReference type="Proteomes" id="UP000887116">
    <property type="component" value="Unassembled WGS sequence"/>
</dbReference>
<comment type="caution">
    <text evidence="1">The sequence shown here is derived from an EMBL/GenBank/DDBJ whole genome shotgun (WGS) entry which is preliminary data.</text>
</comment>
<gene>
    <name evidence="1" type="ORF">TNCT_295961</name>
</gene>
<reference evidence="1" key="1">
    <citation type="submission" date="2020-07" db="EMBL/GenBank/DDBJ databases">
        <title>Multicomponent nature underlies the extraordinary mechanical properties of spider dragline silk.</title>
        <authorList>
            <person name="Kono N."/>
            <person name="Nakamura H."/>
            <person name="Mori M."/>
            <person name="Yoshida Y."/>
            <person name="Ohtoshi R."/>
            <person name="Malay A.D."/>
            <person name="Moran D.A.P."/>
            <person name="Tomita M."/>
            <person name="Numata K."/>
            <person name="Arakawa K."/>
        </authorList>
    </citation>
    <scope>NUCLEOTIDE SEQUENCE</scope>
</reference>
<evidence type="ECO:0000313" key="2">
    <source>
        <dbReference type="Proteomes" id="UP000887116"/>
    </source>
</evidence>
<evidence type="ECO:0000313" key="1">
    <source>
        <dbReference type="EMBL" id="GFR12454.1"/>
    </source>
</evidence>
<dbReference type="AlphaFoldDB" id="A0A8X6HZ72"/>
<sequence>MTTLHIFSEIHFNLCPKNHRPKRQTSKNPKAYHLYPLHLKHEVQNGHHSSSFFLRLKVNCEESAFSLKIHLTPFHRRAKWLYVLVHREFYFMVCFETFHNDKRLEKSLV</sequence>
<dbReference type="EMBL" id="BMAO01036688">
    <property type="protein sequence ID" value="GFR12454.1"/>
    <property type="molecule type" value="Genomic_DNA"/>
</dbReference>
<proteinExistence type="predicted"/>
<protein>
    <submittedName>
        <fullName evidence="1">Uncharacterized protein</fullName>
    </submittedName>
</protein>
<accession>A0A8X6HZ72</accession>